<evidence type="ECO:0000313" key="1">
    <source>
        <dbReference type="EMBL" id="TDR37565.1"/>
    </source>
</evidence>
<reference evidence="1 2" key="1">
    <citation type="submission" date="2019-03" db="EMBL/GenBank/DDBJ databases">
        <title>Genomic Encyclopedia of Type Strains, Phase IV (KMG-IV): sequencing the most valuable type-strain genomes for metagenomic binning, comparative biology and taxonomic classification.</title>
        <authorList>
            <person name="Goeker M."/>
        </authorList>
    </citation>
    <scope>NUCLEOTIDE SEQUENCE [LARGE SCALE GENOMIC DNA]</scope>
    <source>
        <strain evidence="1 2">DSM 11603</strain>
    </source>
</reference>
<gene>
    <name evidence="1" type="ORF">DES43_102111</name>
</gene>
<dbReference type="AlphaFoldDB" id="A0A4V3DL33"/>
<evidence type="ECO:0000313" key="2">
    <source>
        <dbReference type="Proteomes" id="UP000294958"/>
    </source>
</evidence>
<dbReference type="EMBL" id="SNZF01000002">
    <property type="protein sequence ID" value="TDR37565.1"/>
    <property type="molecule type" value="Genomic_DNA"/>
</dbReference>
<comment type="caution">
    <text evidence="1">The sequence shown here is derived from an EMBL/GenBank/DDBJ whole genome shotgun (WGS) entry which is preliminary data.</text>
</comment>
<dbReference type="Proteomes" id="UP000294958">
    <property type="component" value="Unassembled WGS sequence"/>
</dbReference>
<proteinExistence type="predicted"/>
<protein>
    <submittedName>
        <fullName evidence="1">Uncharacterized protein</fullName>
    </submittedName>
</protein>
<sequence>MLVINIANNDRGRSFTATCDGISKTHSRKDPVPPLCRRLIDRGHSPHTMVMVVRGTTPIFKPRSLGAWAAYDIVDDDNRGLIRRRYRPLPDFSGDADIARKPNAQSRLCKEAA</sequence>
<organism evidence="1 2">
    <name type="scientific">Aquamicrobium defluvii</name>
    <dbReference type="NCBI Taxonomy" id="69279"/>
    <lineage>
        <taxon>Bacteria</taxon>
        <taxon>Pseudomonadati</taxon>
        <taxon>Pseudomonadota</taxon>
        <taxon>Alphaproteobacteria</taxon>
        <taxon>Hyphomicrobiales</taxon>
        <taxon>Phyllobacteriaceae</taxon>
        <taxon>Aquamicrobium</taxon>
    </lineage>
</organism>
<dbReference type="OrthoDB" id="8453027at2"/>
<accession>A0A4V3DL33</accession>
<keyword evidence="2" id="KW-1185">Reference proteome</keyword>
<dbReference type="RefSeq" id="WP_133674784.1">
    <property type="nucleotide sequence ID" value="NZ_SNZF01000002.1"/>
</dbReference>
<name>A0A4V3DL33_9HYPH</name>